<dbReference type="GeneID" id="16075971"/>
<dbReference type="KEGG" id="sre:PTSG_03661"/>
<dbReference type="OMA" id="TIAINFH"/>
<dbReference type="InterPro" id="IPR039989">
    <property type="entry name" value="NUDT9"/>
</dbReference>
<evidence type="ECO:0000259" key="1">
    <source>
        <dbReference type="PROSITE" id="PS51462"/>
    </source>
</evidence>
<evidence type="ECO:0000313" key="2">
    <source>
        <dbReference type="EMBL" id="EGD83025.1"/>
    </source>
</evidence>
<feature type="domain" description="Nudix hydrolase" evidence="1">
    <location>
        <begin position="16"/>
        <end position="170"/>
    </location>
</feature>
<dbReference type="Pfam" id="PF00293">
    <property type="entry name" value="NUDIX"/>
    <property type="match status" value="1"/>
</dbReference>
<gene>
    <name evidence="2" type="ORF">PTSG_03661</name>
</gene>
<dbReference type="SUPFAM" id="SSF55811">
    <property type="entry name" value="Nudix"/>
    <property type="match status" value="1"/>
</dbReference>
<dbReference type="Gene3D" id="3.90.79.10">
    <property type="entry name" value="Nucleoside Triphosphate Pyrophosphohydrolase"/>
    <property type="match status" value="1"/>
</dbReference>
<organism evidence="3">
    <name type="scientific">Salpingoeca rosetta (strain ATCC 50818 / BSB-021)</name>
    <dbReference type="NCBI Taxonomy" id="946362"/>
    <lineage>
        <taxon>Eukaryota</taxon>
        <taxon>Choanoflagellata</taxon>
        <taxon>Craspedida</taxon>
        <taxon>Salpingoecidae</taxon>
        <taxon>Salpingoeca</taxon>
    </lineage>
</organism>
<name>F2U684_SALR5</name>
<dbReference type="PROSITE" id="PS51462">
    <property type="entry name" value="NUDIX"/>
    <property type="match status" value="1"/>
</dbReference>
<dbReference type="InterPro" id="IPR000086">
    <property type="entry name" value="NUDIX_hydrolase_dom"/>
</dbReference>
<accession>F2U684</accession>
<dbReference type="OrthoDB" id="9972248at2759"/>
<evidence type="ECO:0000313" key="3">
    <source>
        <dbReference type="Proteomes" id="UP000007799"/>
    </source>
</evidence>
<sequence length="176" mass="19703">MSPRSPLPLRVQNSRWRRDAAGKVVKDENGTPILEMVCIKRKDNGEWAIPGGMVDPKEHVSATLAREFSEEALNTLDMPEAKRAKTLDAVSSAFHKGEVIYRGYVDDPRNTDNAWMETTVMNFHDDKGDVFGAFELTAGDDAGAVTWVPITPGMPLYASHYDFVKETYKRRTGKNL</sequence>
<dbReference type="Proteomes" id="UP000007799">
    <property type="component" value="Unassembled WGS sequence"/>
</dbReference>
<dbReference type="eggNOG" id="KOG4195">
    <property type="taxonomic scope" value="Eukaryota"/>
</dbReference>
<keyword evidence="3" id="KW-1185">Reference proteome</keyword>
<dbReference type="GO" id="GO:0047631">
    <property type="term" value="F:ADP-ribose diphosphatase activity"/>
    <property type="evidence" value="ECO:0007669"/>
    <property type="project" value="InterPro"/>
</dbReference>
<dbReference type="EMBL" id="GL832962">
    <property type="protein sequence ID" value="EGD83025.1"/>
    <property type="molecule type" value="Genomic_DNA"/>
</dbReference>
<dbReference type="InterPro" id="IPR015797">
    <property type="entry name" value="NUDIX_hydrolase-like_dom_sf"/>
</dbReference>
<proteinExistence type="predicted"/>
<reference evidence="2" key="1">
    <citation type="submission" date="2009-08" db="EMBL/GenBank/DDBJ databases">
        <title>Annotation of Salpingoeca rosetta.</title>
        <authorList>
            <consortium name="The Broad Institute Genome Sequencing Platform"/>
            <person name="Russ C."/>
            <person name="Cuomo C."/>
            <person name="Burger G."/>
            <person name="Gray M.W."/>
            <person name="Holland P.W.H."/>
            <person name="King N."/>
            <person name="Lang F.B.F."/>
            <person name="Roger A.J."/>
            <person name="Ruiz-Trillo I."/>
            <person name="Young S.K."/>
            <person name="Zeng Q."/>
            <person name="Gargeya S."/>
            <person name="Alvarado L."/>
            <person name="Berlin A."/>
            <person name="Chapman S.B."/>
            <person name="Chen Z."/>
            <person name="Freedman E."/>
            <person name="Gellesch M."/>
            <person name="Goldberg J."/>
            <person name="Griggs A."/>
            <person name="Gujja S."/>
            <person name="Heilman E."/>
            <person name="Heiman D."/>
            <person name="Howarth C."/>
            <person name="Mehta T."/>
            <person name="Neiman D."/>
            <person name="Pearson M."/>
            <person name="Roberts A."/>
            <person name="Saif S."/>
            <person name="Shea T."/>
            <person name="Shenoy N."/>
            <person name="Sisk P."/>
            <person name="Stolte C."/>
            <person name="Sykes S."/>
            <person name="White J."/>
            <person name="Yandava C."/>
            <person name="Haas B."/>
            <person name="Nusbaum C."/>
            <person name="Birren B."/>
        </authorList>
    </citation>
    <scope>NUCLEOTIDE SEQUENCE [LARGE SCALE GENOMIC DNA]</scope>
    <source>
        <strain evidence="2">ATCC 50818</strain>
    </source>
</reference>
<dbReference type="AlphaFoldDB" id="F2U684"/>
<dbReference type="CDD" id="cd03670">
    <property type="entry name" value="NUDIX_ADPRase_Nudt9"/>
    <property type="match status" value="1"/>
</dbReference>
<dbReference type="PANTHER" id="PTHR13030">
    <property type="entry name" value="NUDIX HYDROLASE"/>
    <property type="match status" value="1"/>
</dbReference>
<dbReference type="STRING" id="946362.F2U684"/>
<dbReference type="RefSeq" id="XP_004995389.1">
    <property type="nucleotide sequence ID" value="XM_004995332.1"/>
</dbReference>
<dbReference type="InParanoid" id="F2U684"/>
<dbReference type="PANTHER" id="PTHR13030:SF8">
    <property type="entry name" value="ADP-RIBOSE PYROPHOSPHATASE, MITOCHONDRIAL"/>
    <property type="match status" value="1"/>
</dbReference>
<protein>
    <submittedName>
        <fullName evidence="2">NUDT9P1 protein</fullName>
    </submittedName>
</protein>